<dbReference type="PANTHER" id="PTHR33202:SF7">
    <property type="entry name" value="FERRIC UPTAKE REGULATION PROTEIN"/>
    <property type="match status" value="1"/>
</dbReference>
<dbReference type="RefSeq" id="WP_305107373.1">
    <property type="nucleotide sequence ID" value="NZ_JAUTWS010000049.1"/>
</dbReference>
<comment type="caution">
    <text evidence="7">The sequence shown here is derived from an EMBL/GenBank/DDBJ whole genome shotgun (WGS) entry which is preliminary data.</text>
</comment>
<keyword evidence="6" id="KW-0804">Transcription</keyword>
<dbReference type="Proteomes" id="UP001243009">
    <property type="component" value="Unassembled WGS sequence"/>
</dbReference>
<evidence type="ECO:0000313" key="7">
    <source>
        <dbReference type="EMBL" id="MDO9712517.1"/>
    </source>
</evidence>
<proteinExistence type="inferred from homology"/>
<accession>A0ABT9E8J2</accession>
<evidence type="ECO:0000313" key="8">
    <source>
        <dbReference type="Proteomes" id="UP001243009"/>
    </source>
</evidence>
<name>A0ABT9E8J2_9PROT</name>
<dbReference type="PANTHER" id="PTHR33202">
    <property type="entry name" value="ZINC UPTAKE REGULATION PROTEIN"/>
    <property type="match status" value="1"/>
</dbReference>
<dbReference type="SUPFAM" id="SSF46785">
    <property type="entry name" value="Winged helix' DNA-binding domain"/>
    <property type="match status" value="1"/>
</dbReference>
<keyword evidence="2" id="KW-0678">Repressor</keyword>
<comment type="similarity">
    <text evidence="1">Belongs to the Fur family.</text>
</comment>
<dbReference type="Gene3D" id="3.30.1490.190">
    <property type="match status" value="1"/>
</dbReference>
<evidence type="ECO:0000256" key="2">
    <source>
        <dbReference type="ARBA" id="ARBA00022491"/>
    </source>
</evidence>
<gene>
    <name evidence="7" type="ORF">Q7A36_29515</name>
</gene>
<dbReference type="InterPro" id="IPR002481">
    <property type="entry name" value="FUR"/>
</dbReference>
<evidence type="ECO:0000256" key="1">
    <source>
        <dbReference type="ARBA" id="ARBA00007957"/>
    </source>
</evidence>
<organism evidence="7 8">
    <name type="scientific">Paracraurococcus lichenis</name>
    <dbReference type="NCBI Taxonomy" id="3064888"/>
    <lineage>
        <taxon>Bacteria</taxon>
        <taxon>Pseudomonadati</taxon>
        <taxon>Pseudomonadota</taxon>
        <taxon>Alphaproteobacteria</taxon>
        <taxon>Acetobacterales</taxon>
        <taxon>Roseomonadaceae</taxon>
        <taxon>Paracraurococcus</taxon>
    </lineage>
</organism>
<keyword evidence="4" id="KW-0805">Transcription regulation</keyword>
<keyword evidence="5" id="KW-0238">DNA-binding</keyword>
<evidence type="ECO:0000256" key="5">
    <source>
        <dbReference type="ARBA" id="ARBA00023125"/>
    </source>
</evidence>
<evidence type="ECO:0000256" key="3">
    <source>
        <dbReference type="ARBA" id="ARBA00022833"/>
    </source>
</evidence>
<sequence length="183" mass="20576">MDARRKAGDAMLAIMSAPAVINGDVPLSDRVPLSPDLPRHDVEQLCLERGLRMTPQRHAIVRVLSEADDHPSVEQVYQRALAYNQQICLATVYRTIRIFEQKGILQSRDFGTGRARYEPLDHEHHHLVDVDTGDVVEFSIAAHEHLLRAIAEDLGFQVVSLRLEIFGKRYGFQRNSAGEADGL</sequence>
<protein>
    <submittedName>
        <fullName evidence="7">Fur family transcriptional regulator</fullName>
    </submittedName>
</protein>
<dbReference type="CDD" id="cd07153">
    <property type="entry name" value="Fur_like"/>
    <property type="match status" value="1"/>
</dbReference>
<dbReference type="Pfam" id="PF01475">
    <property type="entry name" value="FUR"/>
    <property type="match status" value="1"/>
</dbReference>
<evidence type="ECO:0000256" key="6">
    <source>
        <dbReference type="ARBA" id="ARBA00023163"/>
    </source>
</evidence>
<evidence type="ECO:0000256" key="4">
    <source>
        <dbReference type="ARBA" id="ARBA00023015"/>
    </source>
</evidence>
<keyword evidence="8" id="KW-1185">Reference proteome</keyword>
<keyword evidence="3" id="KW-0862">Zinc</keyword>
<dbReference type="InterPro" id="IPR036390">
    <property type="entry name" value="WH_DNA-bd_sf"/>
</dbReference>
<dbReference type="EMBL" id="JAUTWS010000049">
    <property type="protein sequence ID" value="MDO9712517.1"/>
    <property type="molecule type" value="Genomic_DNA"/>
</dbReference>
<dbReference type="Gene3D" id="1.10.10.10">
    <property type="entry name" value="Winged helix-like DNA-binding domain superfamily/Winged helix DNA-binding domain"/>
    <property type="match status" value="1"/>
</dbReference>
<dbReference type="InterPro" id="IPR036388">
    <property type="entry name" value="WH-like_DNA-bd_sf"/>
</dbReference>
<reference evidence="7 8" key="1">
    <citation type="submission" date="2023-08" db="EMBL/GenBank/DDBJ databases">
        <title>The draft genome sequence of Paracraurococcus sp. LOR1-02.</title>
        <authorList>
            <person name="Kingkaew E."/>
            <person name="Tanasupawat S."/>
        </authorList>
    </citation>
    <scope>NUCLEOTIDE SEQUENCE [LARGE SCALE GENOMIC DNA]</scope>
    <source>
        <strain evidence="7 8">LOR1-02</strain>
    </source>
</reference>
<dbReference type="InterPro" id="IPR043135">
    <property type="entry name" value="Fur_C"/>
</dbReference>